<dbReference type="SMART" id="SM00884">
    <property type="entry name" value="Cullin_Nedd8"/>
    <property type="match status" value="1"/>
</dbReference>
<reference evidence="6 7" key="1">
    <citation type="submission" date="2017-12" db="EMBL/GenBank/DDBJ databases">
        <title>Genome Sequence of a Multidrug-Resistant Candida haemulonii Isolate from a Patient with Chronic Leg Ulcers in Israel.</title>
        <authorList>
            <person name="Chow N.A."/>
            <person name="Gade L."/>
            <person name="Batra D."/>
            <person name="Rowe L.A."/>
            <person name="Ben-Ami R."/>
            <person name="Loparev V.N."/>
            <person name="Litvintseva A.P."/>
        </authorList>
    </citation>
    <scope>NUCLEOTIDE SEQUENCE [LARGE SCALE GENOMIC DNA]</scope>
    <source>
        <strain evidence="6 7">B11899</strain>
    </source>
</reference>
<evidence type="ECO:0000256" key="2">
    <source>
        <dbReference type="PROSITE-ProRule" id="PRU00330"/>
    </source>
</evidence>
<organism evidence="6 7">
    <name type="scientific">Candidozyma haemuli</name>
    <dbReference type="NCBI Taxonomy" id="45357"/>
    <lineage>
        <taxon>Eukaryota</taxon>
        <taxon>Fungi</taxon>
        <taxon>Dikarya</taxon>
        <taxon>Ascomycota</taxon>
        <taxon>Saccharomycotina</taxon>
        <taxon>Pichiomycetes</taxon>
        <taxon>Metschnikowiaceae</taxon>
        <taxon>Candidozyma</taxon>
    </lineage>
</organism>
<dbReference type="InterPro" id="IPR016159">
    <property type="entry name" value="Cullin_repeat-like_dom_sf"/>
</dbReference>
<dbReference type="Proteomes" id="UP000244309">
    <property type="component" value="Unassembled WGS sequence"/>
</dbReference>
<dbReference type="EMBL" id="PKFO01000003">
    <property type="protein sequence ID" value="PVH20034.1"/>
    <property type="molecule type" value="Genomic_DNA"/>
</dbReference>
<feature type="domain" description="Cullin family profile" evidence="5">
    <location>
        <begin position="420"/>
        <end position="641"/>
    </location>
</feature>
<evidence type="ECO:0000256" key="1">
    <source>
        <dbReference type="ARBA" id="ARBA00006019"/>
    </source>
</evidence>
<dbReference type="InterPro" id="IPR001373">
    <property type="entry name" value="Cullin_N"/>
</dbReference>
<accession>A0A2V1AQM8</accession>
<dbReference type="GeneID" id="37007144"/>
<dbReference type="Pfam" id="PF00888">
    <property type="entry name" value="Cullin"/>
    <property type="match status" value="1"/>
</dbReference>
<dbReference type="OrthoDB" id="27073at2759"/>
<dbReference type="STRING" id="45357.A0A2V1AQM8"/>
<evidence type="ECO:0000256" key="4">
    <source>
        <dbReference type="SAM" id="MobiDB-lite"/>
    </source>
</evidence>
<dbReference type="PROSITE" id="PS50069">
    <property type="entry name" value="CULLIN_2"/>
    <property type="match status" value="1"/>
</dbReference>
<dbReference type="InterPro" id="IPR036390">
    <property type="entry name" value="WH_DNA-bd_sf"/>
</dbReference>
<dbReference type="Gene3D" id="3.30.230.130">
    <property type="entry name" value="Cullin, Chain C, Domain 2"/>
    <property type="match status" value="1"/>
</dbReference>
<dbReference type="PANTHER" id="PTHR11932">
    <property type="entry name" value="CULLIN"/>
    <property type="match status" value="1"/>
</dbReference>
<dbReference type="GO" id="GO:0006511">
    <property type="term" value="P:ubiquitin-dependent protein catabolic process"/>
    <property type="evidence" value="ECO:0007669"/>
    <property type="project" value="InterPro"/>
</dbReference>
<dbReference type="InterPro" id="IPR019559">
    <property type="entry name" value="Cullin_neddylation_domain"/>
</dbReference>
<dbReference type="InterPro" id="IPR016158">
    <property type="entry name" value="Cullin_homology"/>
</dbReference>
<dbReference type="SUPFAM" id="SSF74788">
    <property type="entry name" value="Cullin repeat-like"/>
    <property type="match status" value="1"/>
</dbReference>
<dbReference type="InterPro" id="IPR059120">
    <property type="entry name" value="Cullin-like_AB"/>
</dbReference>
<dbReference type="Pfam" id="PF10557">
    <property type="entry name" value="Cullin_Nedd8"/>
    <property type="match status" value="1"/>
</dbReference>
<dbReference type="VEuPathDB" id="FungiDB:CXQ85_001813"/>
<dbReference type="InterPro" id="IPR036317">
    <property type="entry name" value="Cullin_homology_sf"/>
</dbReference>
<dbReference type="GO" id="GO:0031625">
    <property type="term" value="F:ubiquitin protein ligase binding"/>
    <property type="evidence" value="ECO:0007669"/>
    <property type="project" value="InterPro"/>
</dbReference>
<feature type="compositionally biased region" description="Basic and acidic residues" evidence="4">
    <location>
        <begin position="47"/>
        <end position="57"/>
    </location>
</feature>
<evidence type="ECO:0000313" key="6">
    <source>
        <dbReference type="EMBL" id="PVH20034.1"/>
    </source>
</evidence>
<feature type="region of interest" description="Disordered" evidence="4">
    <location>
        <begin position="27"/>
        <end position="57"/>
    </location>
</feature>
<dbReference type="RefSeq" id="XP_025340974.1">
    <property type="nucleotide sequence ID" value="XM_025485509.1"/>
</dbReference>
<proteinExistence type="inferred from homology"/>
<protein>
    <recommendedName>
        <fullName evidence="5">Cullin family profile domain-containing protein</fullName>
    </recommendedName>
</protein>
<keyword evidence="7" id="KW-1185">Reference proteome</keyword>
<dbReference type="Gene3D" id="1.10.10.10">
    <property type="entry name" value="Winged helix-like DNA-binding domain superfamily/Winged helix DNA-binding domain"/>
    <property type="match status" value="1"/>
</dbReference>
<dbReference type="SUPFAM" id="SSF75632">
    <property type="entry name" value="Cullin homology domain"/>
    <property type="match status" value="1"/>
</dbReference>
<dbReference type="Gene3D" id="1.20.1310.10">
    <property type="entry name" value="Cullin Repeats"/>
    <property type="match status" value="2"/>
</dbReference>
<dbReference type="AlphaFoldDB" id="A0A2V1AQM8"/>
<dbReference type="InterPro" id="IPR045093">
    <property type="entry name" value="Cullin"/>
</dbReference>
<evidence type="ECO:0000313" key="7">
    <source>
        <dbReference type="Proteomes" id="UP000244309"/>
    </source>
</evidence>
<sequence length="760" mass="87562">MEKALAFGNSNAIGDFEGLPHHLGSGSLPASQRNVLKAGGSRHKSKRPSEHEMARHQKKLDELRSSLEAVAEAVISGSDFRQAITCVNRDVVALSTYKHSEQARLSDFIFRRIDIEFKEVHQEKLVERLQEPFNTRFFIEEYNSWDEKLIHLSKLFVYLDRVYLFQHPKKKTIREHGLRLITELFHNDQGMRFPVISQIVSKLHLRIIYPKAGEETPTYEELGQFVEFLQQLHFDKQKSAPIDLLQSFVSNYMACREDWWEDSKTYVAVVFDNLRNDIRFLKSLERNDIAASLARRVLDGIIIPELSEVLAACMPYLFEANKAEDIGILTKFLHAEQVSSSVDYVKQVLYHFGNYISTKTKELLDASSKSGTNPLTEIVAARGRYMGLCQNLRYYPADEFDFEVRTAMSNVLSLPKYQSFCVQTFSKYCDAFFKSKDSDFNSFHTNLSIFFKLVQNKSRFISTYERDLSKRLLLGKSFNFPLEFKTVDALLSEVGESLDGSNLRAMIDDVKKCDLNFRSTVDDIEFFPLVLKKSNWPEIPKPATELKVPPYLEKLLSNFTDQFRASTSKGKYQNLDWSNYLLHQLTLSVSFDKGSKDVQVNLLQAIVILVFSEHESISFDELQGELGLEEKLLRRVIASLSSQRYPLLRKEKDVYQFNYAYWDKSSKIRPVMAREKDNVVEQALKKADQQNRDDEVKAAIVRILKGSGTMLYPELMGQVLMQLKARGDVSITDIKKKVEGLITNEYIKRSEDGQTLNYIP</sequence>
<dbReference type="InterPro" id="IPR036388">
    <property type="entry name" value="WH-like_DNA-bd_sf"/>
</dbReference>
<comment type="similarity">
    <text evidence="1 2 3">Belongs to the cullin family.</text>
</comment>
<evidence type="ECO:0000259" key="5">
    <source>
        <dbReference type="PROSITE" id="PS50069"/>
    </source>
</evidence>
<comment type="caution">
    <text evidence="6">The sequence shown here is derived from an EMBL/GenBank/DDBJ whole genome shotgun (WGS) entry which is preliminary data.</text>
</comment>
<dbReference type="SUPFAM" id="SSF46785">
    <property type="entry name" value="Winged helix' DNA-binding domain"/>
    <property type="match status" value="1"/>
</dbReference>
<name>A0A2V1AQM8_9ASCO</name>
<evidence type="ECO:0000256" key="3">
    <source>
        <dbReference type="RuleBase" id="RU003829"/>
    </source>
</evidence>
<dbReference type="Pfam" id="PF26557">
    <property type="entry name" value="Cullin_AB"/>
    <property type="match status" value="1"/>
</dbReference>
<gene>
    <name evidence="6" type="ORF">CXQ85_001813</name>
</gene>